<feature type="signal peptide" evidence="2">
    <location>
        <begin position="1"/>
        <end position="20"/>
    </location>
</feature>
<evidence type="ECO:0000313" key="4">
    <source>
        <dbReference type="Proteomes" id="UP000683507"/>
    </source>
</evidence>
<evidence type="ECO:0008006" key="5">
    <source>
        <dbReference type="Google" id="ProtNLM"/>
    </source>
</evidence>
<evidence type="ECO:0000256" key="1">
    <source>
        <dbReference type="SAM" id="Coils"/>
    </source>
</evidence>
<evidence type="ECO:0000256" key="2">
    <source>
        <dbReference type="SAM" id="SignalP"/>
    </source>
</evidence>
<keyword evidence="4" id="KW-1185">Reference proteome</keyword>
<keyword evidence="1" id="KW-0175">Coiled coil</keyword>
<keyword evidence="2" id="KW-0732">Signal</keyword>
<dbReference type="EMBL" id="OU015584">
    <property type="protein sequence ID" value="CAG5086970.1"/>
    <property type="molecule type" value="Genomic_DNA"/>
</dbReference>
<reference evidence="3" key="1">
    <citation type="submission" date="2021-04" db="EMBL/GenBank/DDBJ databases">
        <authorList>
            <person name="Rodrigo-Torres L."/>
            <person name="Arahal R. D."/>
            <person name="Lucena T."/>
        </authorList>
    </citation>
    <scope>NUCLEOTIDE SEQUENCE</scope>
    <source>
        <strain evidence="3">AS29M-1</strain>
    </source>
</reference>
<dbReference type="RefSeq" id="WP_258543535.1">
    <property type="nucleotide sequence ID" value="NZ_OU015584.1"/>
</dbReference>
<evidence type="ECO:0000313" key="3">
    <source>
        <dbReference type="EMBL" id="CAG5086970.1"/>
    </source>
</evidence>
<sequence length="285" mass="31462">MKNKVWLTISSFAFFTLSFGQNNVFPTPSGNTGIGITSPNANLQIHGTTDYSTGGVAQRFTINHGKTSRLLLTNSSVGDQSTDGLLIRMSETNSVISNQEGGNMSISTGGIGINMYGANNRMGIGMNPGVVTTYAKINYLASGDNTLYVKNVTAGKYGIRVYVRENSNAIEVMNGTTENDKSFTVTREGEVFARKYTTTLNNIPDYVFDEEYELMSLDSLQNYIETEEHLPNVPSACEYESEGVDLGEMNRVLLEKVEELTLYILQLKEEIEVLKNEESVEETEE</sequence>
<dbReference type="Proteomes" id="UP000683507">
    <property type="component" value="Chromosome"/>
</dbReference>
<accession>A0A916NEL8</accession>
<proteinExistence type="predicted"/>
<organism evidence="3 4">
    <name type="scientific">Parvicella tangerina</name>
    <dbReference type="NCBI Taxonomy" id="2829795"/>
    <lineage>
        <taxon>Bacteria</taxon>
        <taxon>Pseudomonadati</taxon>
        <taxon>Bacteroidota</taxon>
        <taxon>Flavobacteriia</taxon>
        <taxon>Flavobacteriales</taxon>
        <taxon>Parvicellaceae</taxon>
        <taxon>Parvicella</taxon>
    </lineage>
</organism>
<feature type="coiled-coil region" evidence="1">
    <location>
        <begin position="257"/>
        <end position="284"/>
    </location>
</feature>
<dbReference type="AlphaFoldDB" id="A0A916NEL8"/>
<feature type="chain" id="PRO_5037851320" description="Peptidase S74 domain-containing protein" evidence="2">
    <location>
        <begin position="21"/>
        <end position="285"/>
    </location>
</feature>
<protein>
    <recommendedName>
        <fullName evidence="5">Peptidase S74 domain-containing protein</fullName>
    </recommendedName>
</protein>
<name>A0A916NEL8_9FLAO</name>
<dbReference type="KEGG" id="ptan:CRYO30217_03354"/>
<gene>
    <name evidence="3" type="ORF">CRYO30217_03354</name>
</gene>